<evidence type="ECO:0000256" key="1">
    <source>
        <dbReference type="SAM" id="MobiDB-lite"/>
    </source>
</evidence>
<keyword evidence="2" id="KW-0812">Transmembrane</keyword>
<dbReference type="EMBL" id="KZ679129">
    <property type="protein sequence ID" value="PTB78370.1"/>
    <property type="molecule type" value="Genomic_DNA"/>
</dbReference>
<reference evidence="3 4" key="1">
    <citation type="submission" date="2016-07" db="EMBL/GenBank/DDBJ databases">
        <title>Multiple horizontal gene transfer events from other fungi enriched the ability of initially mycotrophic Trichoderma (Ascomycota) to feed on dead plant biomass.</title>
        <authorList>
            <consortium name="DOE Joint Genome Institute"/>
            <person name="Aerts A."/>
            <person name="Atanasova L."/>
            <person name="Chenthamara K."/>
            <person name="Zhang J."/>
            <person name="Grujic M."/>
            <person name="Henrissat B."/>
            <person name="Kuo A."/>
            <person name="Salamov A."/>
            <person name="Lipzen A."/>
            <person name="Labutti K."/>
            <person name="Barry K."/>
            <person name="Miao Y."/>
            <person name="Rahimi M.J."/>
            <person name="Shen Q."/>
            <person name="Grigoriev I.V."/>
            <person name="Kubicek C.P."/>
            <person name="Druzhinina I.S."/>
        </authorList>
    </citation>
    <scope>NUCLEOTIDE SEQUENCE [LARGE SCALE GENOMIC DNA]</scope>
    <source>
        <strain evidence="3 4">ATCC 18648</strain>
    </source>
</reference>
<keyword evidence="4" id="KW-1185">Reference proteome</keyword>
<sequence>MRRAERRMGQTSWPAAGKCHIHMCVRNHTESPSQIRHTSSRFLLSPESQESRRREGTSRRGGGATGGLPWPSLVFFFLFSFGIHFLSLVPASVCACVVRCACLGQQKAAAAAPPPAGTRRFLITCIYGWPFGRKGPSRPHLCLRNGGL</sequence>
<keyword evidence="2" id="KW-1133">Transmembrane helix</keyword>
<organism evidence="3 4">
    <name type="scientific">Trichoderma longibrachiatum ATCC 18648</name>
    <dbReference type="NCBI Taxonomy" id="983965"/>
    <lineage>
        <taxon>Eukaryota</taxon>
        <taxon>Fungi</taxon>
        <taxon>Dikarya</taxon>
        <taxon>Ascomycota</taxon>
        <taxon>Pezizomycotina</taxon>
        <taxon>Sordariomycetes</taxon>
        <taxon>Hypocreomycetidae</taxon>
        <taxon>Hypocreales</taxon>
        <taxon>Hypocreaceae</taxon>
        <taxon>Trichoderma</taxon>
    </lineage>
</organism>
<dbReference type="AlphaFoldDB" id="A0A2T4C9Z2"/>
<name>A0A2T4C9Z2_TRILO</name>
<protein>
    <submittedName>
        <fullName evidence="3">Uncharacterized protein</fullName>
    </submittedName>
</protein>
<evidence type="ECO:0000256" key="2">
    <source>
        <dbReference type="SAM" id="Phobius"/>
    </source>
</evidence>
<gene>
    <name evidence="3" type="ORF">M440DRAFT_1191213</name>
</gene>
<evidence type="ECO:0000313" key="4">
    <source>
        <dbReference type="Proteomes" id="UP000240760"/>
    </source>
</evidence>
<feature type="compositionally biased region" description="Polar residues" evidence="1">
    <location>
        <begin position="30"/>
        <end position="48"/>
    </location>
</feature>
<dbReference type="Proteomes" id="UP000240760">
    <property type="component" value="Unassembled WGS sequence"/>
</dbReference>
<feature type="compositionally biased region" description="Basic and acidic residues" evidence="1">
    <location>
        <begin position="49"/>
        <end position="58"/>
    </location>
</feature>
<evidence type="ECO:0000313" key="3">
    <source>
        <dbReference type="EMBL" id="PTB78370.1"/>
    </source>
</evidence>
<accession>A0A2T4C9Z2</accession>
<feature type="region of interest" description="Disordered" evidence="1">
    <location>
        <begin position="30"/>
        <end position="64"/>
    </location>
</feature>
<proteinExistence type="predicted"/>
<feature type="transmembrane region" description="Helical" evidence="2">
    <location>
        <begin position="68"/>
        <end position="89"/>
    </location>
</feature>
<keyword evidence="2" id="KW-0472">Membrane</keyword>